<sequence>MFAEKTINELLDQYFIHFGIKNQKQDRISLRLTRYFNFRLKYIVVKTRQVLVSKELAPKITSSPHSEGIIEILYRAAVGYDLNPFQSKESFNSDYHDLLFNDWGIHHLHLSKDKKNPKDFFNSRTGSLLFVRFTDSIAYFIDIKHHKDPNVWSDRDMLRIIQRNWESSIADKQSRSAVGWSEEISDNELGELRKMGYTTGVEVDGKFYMLLGHGQASTNDNIMAGRMADQVIHWIRLNEDLFRHDRQQFVTELMDRLSM</sequence>
<dbReference type="EMBL" id="JAKFFV010000004">
    <property type="protein sequence ID" value="MCF2497938.1"/>
    <property type="molecule type" value="Genomic_DNA"/>
</dbReference>
<gene>
    <name evidence="1" type="ORF">L0661_06450</name>
</gene>
<dbReference type="AlphaFoldDB" id="A0A9X1Q9W5"/>
<comment type="caution">
    <text evidence="1">The sequence shown here is derived from an EMBL/GenBank/DDBJ whole genome shotgun (WGS) entry which is preliminary data.</text>
</comment>
<dbReference type="Proteomes" id="UP001139411">
    <property type="component" value="Unassembled WGS sequence"/>
</dbReference>
<accession>A0A9X1Q9W5</accession>
<evidence type="ECO:0000313" key="1">
    <source>
        <dbReference type="EMBL" id="MCF2497938.1"/>
    </source>
</evidence>
<organism evidence="1 2">
    <name type="scientific">Dyadobacter chenhuakuii</name>
    <dbReference type="NCBI Taxonomy" id="2909339"/>
    <lineage>
        <taxon>Bacteria</taxon>
        <taxon>Pseudomonadati</taxon>
        <taxon>Bacteroidota</taxon>
        <taxon>Cytophagia</taxon>
        <taxon>Cytophagales</taxon>
        <taxon>Spirosomataceae</taxon>
        <taxon>Dyadobacter</taxon>
    </lineage>
</organism>
<proteinExistence type="predicted"/>
<name>A0A9X1Q9W5_9BACT</name>
<evidence type="ECO:0000313" key="2">
    <source>
        <dbReference type="Proteomes" id="UP001139411"/>
    </source>
</evidence>
<protein>
    <submittedName>
        <fullName evidence="1">Uncharacterized protein</fullName>
    </submittedName>
</protein>
<reference evidence="1" key="1">
    <citation type="submission" date="2022-01" db="EMBL/GenBank/DDBJ databases">
        <title>Novel species in genus Dyadobacter.</title>
        <authorList>
            <person name="Ma C."/>
        </authorList>
    </citation>
    <scope>NUCLEOTIDE SEQUENCE</scope>
    <source>
        <strain evidence="1">CY357</strain>
    </source>
</reference>
<dbReference type="RefSeq" id="WP_235177215.1">
    <property type="nucleotide sequence ID" value="NZ_JAKFFV010000004.1"/>
</dbReference>